<dbReference type="HAMAP" id="MF_01057">
    <property type="entry name" value="tRNA_methyltr_TrmB"/>
    <property type="match status" value="1"/>
</dbReference>
<dbReference type="InterPro" id="IPR029063">
    <property type="entry name" value="SAM-dependent_MTases_sf"/>
</dbReference>
<organism evidence="9 10">
    <name type="scientific">Marinobacter aromaticivorans</name>
    <dbReference type="NCBI Taxonomy" id="1494078"/>
    <lineage>
        <taxon>Bacteria</taxon>
        <taxon>Pseudomonadati</taxon>
        <taxon>Pseudomonadota</taxon>
        <taxon>Gammaproteobacteria</taxon>
        <taxon>Pseudomonadales</taxon>
        <taxon>Marinobacteraceae</taxon>
        <taxon>Marinobacter</taxon>
    </lineage>
</organism>
<evidence type="ECO:0000256" key="6">
    <source>
        <dbReference type="ARBA" id="ARBA00022694"/>
    </source>
</evidence>
<evidence type="ECO:0000256" key="5">
    <source>
        <dbReference type="ARBA" id="ARBA00022691"/>
    </source>
</evidence>
<feature type="binding site" evidence="7">
    <location>
        <position position="132"/>
    </location>
    <ligand>
        <name>S-adenosyl-L-methionine</name>
        <dbReference type="ChEBI" id="CHEBI:59789"/>
    </ligand>
</feature>
<dbReference type="EMBL" id="JBHTBD010000008">
    <property type="protein sequence ID" value="MFC7296251.1"/>
    <property type="molecule type" value="Genomic_DNA"/>
</dbReference>
<evidence type="ECO:0000256" key="1">
    <source>
        <dbReference type="ARBA" id="ARBA00000142"/>
    </source>
</evidence>
<comment type="caution">
    <text evidence="7">Lacks conserved residue(s) required for the propagation of feature annotation.</text>
</comment>
<feature type="binding site" evidence="7">
    <location>
        <position position="105"/>
    </location>
    <ligand>
        <name>S-adenosyl-L-methionine</name>
        <dbReference type="ChEBI" id="CHEBI:59789"/>
    </ligand>
</feature>
<feature type="binding site" evidence="7">
    <location>
        <position position="159"/>
    </location>
    <ligand>
        <name>substrate</name>
    </ligand>
</feature>
<dbReference type="Pfam" id="PF02390">
    <property type="entry name" value="Methyltransf_4"/>
    <property type="match status" value="1"/>
</dbReference>
<dbReference type="EC" id="2.1.1.33" evidence="7"/>
<evidence type="ECO:0000256" key="7">
    <source>
        <dbReference type="HAMAP-Rule" id="MF_01057"/>
    </source>
</evidence>
<dbReference type="PANTHER" id="PTHR23417:SF14">
    <property type="entry name" value="PENTACOTRIPEPTIDE-REPEAT REGION OF PRORP DOMAIN-CONTAINING PROTEIN"/>
    <property type="match status" value="1"/>
</dbReference>
<keyword evidence="4 7" id="KW-0808">Transferase</keyword>
<feature type="binding site" evidence="7">
    <location>
        <position position="155"/>
    </location>
    <ligand>
        <name>S-adenosyl-L-methionine</name>
        <dbReference type="ChEBI" id="CHEBI:59789"/>
    </ligand>
</feature>
<evidence type="ECO:0000313" key="10">
    <source>
        <dbReference type="Proteomes" id="UP001596506"/>
    </source>
</evidence>
<keyword evidence="5 7" id="KW-0949">S-adenosyl-L-methionine</keyword>
<dbReference type="PROSITE" id="PS51625">
    <property type="entry name" value="SAM_MT_TRMB"/>
    <property type="match status" value="1"/>
</dbReference>
<dbReference type="RefSeq" id="WP_100689669.1">
    <property type="nucleotide sequence ID" value="NZ_JBHTBD010000008.1"/>
</dbReference>
<dbReference type="Proteomes" id="UP001596506">
    <property type="component" value="Unassembled WGS sequence"/>
</dbReference>
<dbReference type="InterPro" id="IPR055361">
    <property type="entry name" value="tRNA_methyltr_TrmB_bact"/>
</dbReference>
<keyword evidence="3 7" id="KW-0489">Methyltransferase</keyword>
<comment type="function">
    <text evidence="2 7">Catalyzes the formation of N(7)-methylguanine at position 46 (m7G46) in tRNA.</text>
</comment>
<comment type="pathway">
    <text evidence="7">tRNA modification; N(7)-methylguanine-tRNA biosynthesis.</text>
</comment>
<feature type="binding site" evidence="7">
    <location>
        <position position="191"/>
    </location>
    <ligand>
        <name>substrate</name>
    </ligand>
</feature>
<feature type="binding site" evidence="7">
    <location>
        <begin position="228"/>
        <end position="231"/>
    </location>
    <ligand>
        <name>substrate</name>
    </ligand>
</feature>
<gene>
    <name evidence="7 9" type="primary">trmB</name>
    <name evidence="9" type="ORF">ACFQQA_16150</name>
</gene>
<dbReference type="GO" id="GO:0008176">
    <property type="term" value="F:tRNA (guanine(46)-N7)-methyltransferase activity"/>
    <property type="evidence" value="ECO:0007669"/>
    <property type="project" value="UniProtKB-EC"/>
</dbReference>
<dbReference type="InterPro" id="IPR003358">
    <property type="entry name" value="tRNA_(Gua-N-7)_MeTrfase_Trmb"/>
</dbReference>
<feature type="region of interest" description="Disordered" evidence="8">
    <location>
        <begin position="1"/>
        <end position="28"/>
    </location>
</feature>
<keyword evidence="10" id="KW-1185">Reference proteome</keyword>
<evidence type="ECO:0000256" key="2">
    <source>
        <dbReference type="ARBA" id="ARBA00003015"/>
    </source>
</evidence>
<dbReference type="CDD" id="cd02440">
    <property type="entry name" value="AdoMet_MTases"/>
    <property type="match status" value="1"/>
</dbReference>
<evidence type="ECO:0000256" key="4">
    <source>
        <dbReference type="ARBA" id="ARBA00022679"/>
    </source>
</evidence>
<keyword evidence="6 7" id="KW-0819">tRNA processing</keyword>
<accession>A0ABW2IZG8</accession>
<protein>
    <recommendedName>
        <fullName evidence="7">tRNA (guanine-N(7)-)-methyltransferase</fullName>
        <ecNumber evidence="7">2.1.1.33</ecNumber>
    </recommendedName>
    <alternativeName>
        <fullName evidence="7">tRNA (guanine(46)-N(7))-methyltransferase</fullName>
    </alternativeName>
    <alternativeName>
        <fullName evidence="7">tRNA(m7G46)-methyltransferase</fullName>
    </alternativeName>
</protein>
<feature type="binding site" evidence="7">
    <location>
        <position position="80"/>
    </location>
    <ligand>
        <name>S-adenosyl-L-methionine</name>
        <dbReference type="ChEBI" id="CHEBI:59789"/>
    </ligand>
</feature>
<sequence>MTDQKEPQDLGDEKAPKPAAGESSITTRRGVRSFVLRQGRMTEGQRKAYERSWPKFGLSREDGMIDPRQVFGRDAMLNLEIGFGMGHSLAEMAEAAPEQDFIGVEVHLPGVGALLKEIEDRGLENVRIYNIDANDVIDLCLPDACLDQVMVFFPDPWHKKRHHKRRLIQPEFVQRLRHKLRVGGILHLATDWENYAEHMLEVMGESEGFANTQEQGQYSPRPDYRPITKFEKRGENLGHGVWDLLFYRTN</sequence>
<dbReference type="PANTHER" id="PTHR23417">
    <property type="entry name" value="3-DEOXY-D-MANNO-OCTULOSONIC-ACID TRANSFERASE/TRNA GUANINE-N 7 - -METHYLTRANSFERASE"/>
    <property type="match status" value="1"/>
</dbReference>
<feature type="compositionally biased region" description="Basic and acidic residues" evidence="8">
    <location>
        <begin position="1"/>
        <end position="16"/>
    </location>
</feature>
<comment type="catalytic activity">
    <reaction evidence="1 7">
        <text>guanosine(46) in tRNA + S-adenosyl-L-methionine = N(7)-methylguanosine(46) in tRNA + S-adenosyl-L-homocysteine</text>
        <dbReference type="Rhea" id="RHEA:42708"/>
        <dbReference type="Rhea" id="RHEA-COMP:10188"/>
        <dbReference type="Rhea" id="RHEA-COMP:10189"/>
        <dbReference type="ChEBI" id="CHEBI:57856"/>
        <dbReference type="ChEBI" id="CHEBI:59789"/>
        <dbReference type="ChEBI" id="CHEBI:74269"/>
        <dbReference type="ChEBI" id="CHEBI:74480"/>
        <dbReference type="EC" id="2.1.1.33"/>
    </reaction>
</comment>
<dbReference type="NCBIfam" id="TIGR00091">
    <property type="entry name" value="tRNA (guanosine(46)-N7)-methyltransferase TrmB"/>
    <property type="match status" value="1"/>
</dbReference>
<comment type="caution">
    <text evidence="9">The sequence shown here is derived from an EMBL/GenBank/DDBJ whole genome shotgun (WGS) entry which is preliminary data.</text>
</comment>
<evidence type="ECO:0000256" key="8">
    <source>
        <dbReference type="SAM" id="MobiDB-lite"/>
    </source>
</evidence>
<evidence type="ECO:0000256" key="3">
    <source>
        <dbReference type="ARBA" id="ARBA00022603"/>
    </source>
</evidence>
<dbReference type="Gene3D" id="3.40.50.150">
    <property type="entry name" value="Vaccinia Virus protein VP39"/>
    <property type="match status" value="1"/>
</dbReference>
<evidence type="ECO:0000313" key="9">
    <source>
        <dbReference type="EMBL" id="MFC7296251.1"/>
    </source>
</evidence>
<comment type="similarity">
    <text evidence="7">Belongs to the class I-like SAM-binding methyltransferase superfamily. TrmB family.</text>
</comment>
<name>A0ABW2IZG8_9GAMM</name>
<dbReference type="SUPFAM" id="SSF53335">
    <property type="entry name" value="S-adenosyl-L-methionine-dependent methyltransferases"/>
    <property type="match status" value="1"/>
</dbReference>
<proteinExistence type="inferred from homology"/>
<reference evidence="10" key="1">
    <citation type="journal article" date="2019" name="Int. J. Syst. Evol. Microbiol.">
        <title>The Global Catalogue of Microorganisms (GCM) 10K type strain sequencing project: providing services to taxonomists for standard genome sequencing and annotation.</title>
        <authorList>
            <consortium name="The Broad Institute Genomics Platform"/>
            <consortium name="The Broad Institute Genome Sequencing Center for Infectious Disease"/>
            <person name="Wu L."/>
            <person name="Ma J."/>
        </authorList>
    </citation>
    <scope>NUCLEOTIDE SEQUENCE [LARGE SCALE GENOMIC DNA]</scope>
    <source>
        <strain evidence="10">CCUG 60559</strain>
    </source>
</reference>